<feature type="non-terminal residue" evidence="1">
    <location>
        <position position="1"/>
    </location>
</feature>
<dbReference type="EMBL" id="JAAGMN010002817">
    <property type="protein sequence ID" value="NEE10197.1"/>
    <property type="molecule type" value="Genomic_DNA"/>
</dbReference>
<gene>
    <name evidence="1" type="ORF">G3M58_27575</name>
</gene>
<accession>A0A6G3WXR1</accession>
<sequence>NPFADYGAPETIQVGPVGEDYAWIGPDERIHTSLRAQAPLDRFDLLRFTADIAVARADRVEVDDWPQPSGRALRTCDGTRIAESRRPLARLGGFEWLTESRQELVTFWSVSGEMGDESPWWPAFPWTGVSIQHDGHDCAHALKPDHDGLEDRAMVGWASSVAEAAVPPEPDARP</sequence>
<proteinExistence type="predicted"/>
<name>A0A6G3WXR1_9ACTN</name>
<reference evidence="1" key="1">
    <citation type="submission" date="2020-01" db="EMBL/GenBank/DDBJ databases">
        <title>Insect and environment-associated Actinomycetes.</title>
        <authorList>
            <person name="Currrie C."/>
            <person name="Chevrette M."/>
            <person name="Carlson C."/>
            <person name="Stubbendieck R."/>
            <person name="Wendt-Pienkowski E."/>
        </authorList>
    </citation>
    <scope>NUCLEOTIDE SEQUENCE</scope>
    <source>
        <strain evidence="1">SID7499</strain>
    </source>
</reference>
<dbReference type="AlphaFoldDB" id="A0A6G3WXR1"/>
<protein>
    <submittedName>
        <fullName evidence="1">Uncharacterized protein</fullName>
    </submittedName>
</protein>
<organism evidence="1">
    <name type="scientific">Streptomyces sp. SID7499</name>
    <dbReference type="NCBI Taxonomy" id="2706086"/>
    <lineage>
        <taxon>Bacteria</taxon>
        <taxon>Bacillati</taxon>
        <taxon>Actinomycetota</taxon>
        <taxon>Actinomycetes</taxon>
        <taxon>Kitasatosporales</taxon>
        <taxon>Streptomycetaceae</taxon>
        <taxon>Streptomyces</taxon>
    </lineage>
</organism>
<evidence type="ECO:0000313" key="1">
    <source>
        <dbReference type="EMBL" id="NEE10197.1"/>
    </source>
</evidence>
<comment type="caution">
    <text evidence="1">The sequence shown here is derived from an EMBL/GenBank/DDBJ whole genome shotgun (WGS) entry which is preliminary data.</text>
</comment>